<comment type="subcellular location">
    <subcellularLocation>
        <location evidence="2">Membrane</location>
    </subcellularLocation>
</comment>
<keyword evidence="6 11" id="KW-0812">Transmembrane</keyword>
<dbReference type="InterPro" id="IPR004358">
    <property type="entry name" value="Sig_transdc_His_kin-like_C"/>
</dbReference>
<dbReference type="SMART" id="SM00388">
    <property type="entry name" value="HisKA"/>
    <property type="match status" value="1"/>
</dbReference>
<dbReference type="PRINTS" id="PR00344">
    <property type="entry name" value="BCTRLSENSOR"/>
</dbReference>
<dbReference type="PROSITE" id="PS50109">
    <property type="entry name" value="HIS_KIN"/>
    <property type="match status" value="1"/>
</dbReference>
<evidence type="ECO:0000256" key="6">
    <source>
        <dbReference type="ARBA" id="ARBA00022692"/>
    </source>
</evidence>
<dbReference type="GO" id="GO:0005886">
    <property type="term" value="C:plasma membrane"/>
    <property type="evidence" value="ECO:0007669"/>
    <property type="project" value="TreeGrafter"/>
</dbReference>
<dbReference type="Pfam" id="PF00512">
    <property type="entry name" value="HisKA"/>
    <property type="match status" value="1"/>
</dbReference>
<evidence type="ECO:0000256" key="3">
    <source>
        <dbReference type="ARBA" id="ARBA00012438"/>
    </source>
</evidence>
<dbReference type="Gene3D" id="3.30.565.10">
    <property type="entry name" value="Histidine kinase-like ATPase, C-terminal domain"/>
    <property type="match status" value="1"/>
</dbReference>
<dbReference type="FunFam" id="3.30.565.10:FF:000006">
    <property type="entry name" value="Sensor histidine kinase WalK"/>
    <property type="match status" value="1"/>
</dbReference>
<evidence type="ECO:0000256" key="11">
    <source>
        <dbReference type="SAM" id="Phobius"/>
    </source>
</evidence>
<feature type="domain" description="HAMP" evidence="13">
    <location>
        <begin position="190"/>
        <end position="243"/>
    </location>
</feature>
<evidence type="ECO:0000256" key="7">
    <source>
        <dbReference type="ARBA" id="ARBA00022777"/>
    </source>
</evidence>
<organism evidence="14">
    <name type="scientific">Candidatus Electrothrix aestuarii</name>
    <dbReference type="NCBI Taxonomy" id="3062594"/>
    <lineage>
        <taxon>Bacteria</taxon>
        <taxon>Pseudomonadati</taxon>
        <taxon>Thermodesulfobacteriota</taxon>
        <taxon>Desulfobulbia</taxon>
        <taxon>Desulfobulbales</taxon>
        <taxon>Desulfobulbaceae</taxon>
        <taxon>Candidatus Electrothrix</taxon>
    </lineage>
</organism>
<dbReference type="PANTHER" id="PTHR45436:SF5">
    <property type="entry name" value="SENSOR HISTIDINE KINASE TRCS"/>
    <property type="match status" value="1"/>
</dbReference>
<dbReference type="GO" id="GO:0000155">
    <property type="term" value="F:phosphorelay sensor kinase activity"/>
    <property type="evidence" value="ECO:0007669"/>
    <property type="project" value="InterPro"/>
</dbReference>
<dbReference type="EMBL" id="CP159373">
    <property type="protein sequence ID" value="XCN72795.1"/>
    <property type="molecule type" value="Genomic_DNA"/>
</dbReference>
<reference evidence="14" key="2">
    <citation type="submission" date="2024-06" db="EMBL/GenBank/DDBJ databases">
        <authorList>
            <person name="Plum-Jensen L.E."/>
            <person name="Schramm A."/>
            <person name="Marshall I.P.G."/>
        </authorList>
    </citation>
    <scope>NUCLEOTIDE SEQUENCE</scope>
    <source>
        <strain evidence="14">Rat1</strain>
    </source>
</reference>
<dbReference type="InterPro" id="IPR036097">
    <property type="entry name" value="HisK_dim/P_sf"/>
</dbReference>
<dbReference type="AlphaFoldDB" id="A0AAU8LV80"/>
<proteinExistence type="predicted"/>
<dbReference type="Pfam" id="PF02518">
    <property type="entry name" value="HATPase_c"/>
    <property type="match status" value="1"/>
</dbReference>
<dbReference type="InterPro" id="IPR050428">
    <property type="entry name" value="TCS_sensor_his_kinase"/>
</dbReference>
<comment type="catalytic activity">
    <reaction evidence="1">
        <text>ATP + protein L-histidine = ADP + protein N-phospho-L-histidine.</text>
        <dbReference type="EC" id="2.7.13.3"/>
    </reaction>
</comment>
<dbReference type="SMART" id="SM00304">
    <property type="entry name" value="HAMP"/>
    <property type="match status" value="1"/>
</dbReference>
<evidence type="ECO:0000256" key="2">
    <source>
        <dbReference type="ARBA" id="ARBA00004370"/>
    </source>
</evidence>
<sequence>MSLSGSIRGRLLLWIFLAGSCMVLLLDFVLLHRVQEGAFQSIDNILHSKLQLMKGLIHAHGDYVEVELAEVARGEYSLPNSGHYYQVFIQDELYMSSPSLQPRQFNLISDRPESHNEEAGEWVYRTSGPNNEPLLVLRNDFDIKGKVVSVRIAESLVETLNMLSSVERFFCVLTPFFFFLTGVVGYFVSSHALRPLTTFGDALEQITHKNLNERIGPNGFASELHIFAERFNSLLERLQTAFEAEKELIANAAHELKTPLAVIRAECDITLMKERSVEEYAESLREVKTVSDTMLRQVNGMLTLARLDAGILSTSFQPITINHCLDNAVRLVAPLAKEHQVGIRREEEAEVTVLGDKEALTEALSNLLENAVYYNRPEGSISVLLQLQGEGKQVMLSIEDTGIGIPEEELEQVFQKFYRSENVQTIKGTGLGLSITRAIVLGHQGDIQVRNVETGGVCFTISLPLYASEQRPGQKFDHLGAEKQKTY</sequence>
<dbReference type="SUPFAM" id="SSF47384">
    <property type="entry name" value="Homodimeric domain of signal transducing histidine kinase"/>
    <property type="match status" value="1"/>
</dbReference>
<keyword evidence="4" id="KW-0597">Phosphoprotein</keyword>
<keyword evidence="9" id="KW-0902">Two-component regulatory system</keyword>
<accession>A0AAU8LV80</accession>
<keyword evidence="5" id="KW-0808">Transferase</keyword>
<dbReference type="Gene3D" id="1.10.287.130">
    <property type="match status" value="1"/>
</dbReference>
<dbReference type="PANTHER" id="PTHR45436">
    <property type="entry name" value="SENSOR HISTIDINE KINASE YKOH"/>
    <property type="match status" value="1"/>
</dbReference>
<dbReference type="InterPro" id="IPR005467">
    <property type="entry name" value="His_kinase_dom"/>
</dbReference>
<dbReference type="InterPro" id="IPR003660">
    <property type="entry name" value="HAMP_dom"/>
</dbReference>
<evidence type="ECO:0000259" key="13">
    <source>
        <dbReference type="PROSITE" id="PS50885"/>
    </source>
</evidence>
<dbReference type="InterPro" id="IPR036890">
    <property type="entry name" value="HATPase_C_sf"/>
</dbReference>
<dbReference type="EC" id="2.7.13.3" evidence="3"/>
<evidence type="ECO:0000256" key="4">
    <source>
        <dbReference type="ARBA" id="ARBA00022553"/>
    </source>
</evidence>
<evidence type="ECO:0000256" key="10">
    <source>
        <dbReference type="ARBA" id="ARBA00023136"/>
    </source>
</evidence>
<dbReference type="InterPro" id="IPR003594">
    <property type="entry name" value="HATPase_dom"/>
</dbReference>
<protein>
    <recommendedName>
        <fullName evidence="3">histidine kinase</fullName>
        <ecNumber evidence="3">2.7.13.3</ecNumber>
    </recommendedName>
</protein>
<dbReference type="Gene3D" id="6.10.340.10">
    <property type="match status" value="1"/>
</dbReference>
<dbReference type="PROSITE" id="PS50885">
    <property type="entry name" value="HAMP"/>
    <property type="match status" value="1"/>
</dbReference>
<evidence type="ECO:0000256" key="1">
    <source>
        <dbReference type="ARBA" id="ARBA00000085"/>
    </source>
</evidence>
<dbReference type="SMART" id="SM00387">
    <property type="entry name" value="HATPase_c"/>
    <property type="match status" value="1"/>
</dbReference>
<feature type="domain" description="Histidine kinase" evidence="12">
    <location>
        <begin position="251"/>
        <end position="467"/>
    </location>
</feature>
<evidence type="ECO:0000313" key="14">
    <source>
        <dbReference type="EMBL" id="XCN72795.1"/>
    </source>
</evidence>
<dbReference type="InterPro" id="IPR003661">
    <property type="entry name" value="HisK_dim/P_dom"/>
</dbReference>
<evidence type="ECO:0000256" key="8">
    <source>
        <dbReference type="ARBA" id="ARBA00022989"/>
    </source>
</evidence>
<reference evidence="14" key="1">
    <citation type="journal article" date="2024" name="Syst. Appl. Microbiol.">
        <title>First single-strain enrichments of Electrothrix cable bacteria, description of E. aestuarii sp. nov. and E. rattekaaiensis sp. nov., and proposal of a cable bacteria taxonomy following the rules of the SeqCode.</title>
        <authorList>
            <person name="Plum-Jensen L.E."/>
            <person name="Schramm A."/>
            <person name="Marshall I.P.G."/>
        </authorList>
    </citation>
    <scope>NUCLEOTIDE SEQUENCE</scope>
    <source>
        <strain evidence="14">Rat1</strain>
    </source>
</reference>
<evidence type="ECO:0000256" key="5">
    <source>
        <dbReference type="ARBA" id="ARBA00022679"/>
    </source>
</evidence>
<feature type="transmembrane region" description="Helical" evidence="11">
    <location>
        <begin position="169"/>
        <end position="188"/>
    </location>
</feature>
<dbReference type="CDD" id="cd00082">
    <property type="entry name" value="HisKA"/>
    <property type="match status" value="1"/>
</dbReference>
<keyword evidence="8 11" id="KW-1133">Transmembrane helix</keyword>
<dbReference type="SUPFAM" id="SSF55874">
    <property type="entry name" value="ATPase domain of HSP90 chaperone/DNA topoisomerase II/histidine kinase"/>
    <property type="match status" value="1"/>
</dbReference>
<feature type="transmembrane region" description="Helical" evidence="11">
    <location>
        <begin position="12"/>
        <end position="31"/>
    </location>
</feature>
<keyword evidence="7 14" id="KW-0418">Kinase</keyword>
<keyword evidence="10 11" id="KW-0472">Membrane</keyword>
<dbReference type="CDD" id="cd00075">
    <property type="entry name" value="HATPase"/>
    <property type="match status" value="1"/>
</dbReference>
<dbReference type="KEGG" id="eaj:Q3M24_21305"/>
<evidence type="ECO:0000256" key="9">
    <source>
        <dbReference type="ARBA" id="ARBA00023012"/>
    </source>
</evidence>
<evidence type="ECO:0000259" key="12">
    <source>
        <dbReference type="PROSITE" id="PS50109"/>
    </source>
</evidence>
<name>A0AAU8LV80_9BACT</name>
<gene>
    <name evidence="14" type="ORF">Q3M24_21305</name>
</gene>